<keyword evidence="3" id="KW-1185">Reference proteome</keyword>
<dbReference type="AlphaFoldDB" id="A0A1H4Q1F1"/>
<dbReference type="RefSeq" id="WP_090375982.1">
    <property type="nucleotide sequence ID" value="NZ_FNSC01000001.1"/>
</dbReference>
<evidence type="ECO:0000313" key="3">
    <source>
        <dbReference type="Proteomes" id="UP000242849"/>
    </source>
</evidence>
<gene>
    <name evidence="2" type="ORF">SAMN05421553_0382</name>
</gene>
<dbReference type="STRING" id="53406.SAMN05421553_0382"/>
<organism evidence="2 3">
    <name type="scientific">Pseudomonas anguilliseptica</name>
    <dbReference type="NCBI Taxonomy" id="53406"/>
    <lineage>
        <taxon>Bacteria</taxon>
        <taxon>Pseudomonadati</taxon>
        <taxon>Pseudomonadota</taxon>
        <taxon>Gammaproteobacteria</taxon>
        <taxon>Pseudomonadales</taxon>
        <taxon>Pseudomonadaceae</taxon>
        <taxon>Pseudomonas</taxon>
    </lineage>
</organism>
<evidence type="ECO:0000256" key="1">
    <source>
        <dbReference type="SAM" id="Coils"/>
    </source>
</evidence>
<name>A0A1H4Q1F1_PSEAG</name>
<proteinExistence type="predicted"/>
<sequence>MNAVNKQHVQLPRTLDASQLAQLQAQARQKLLEGVYNGHQWVYPCADRHSFQGFDLALEYTQQSVKEGKELYPHDPAVNSGFYYGVSFWKPKGEIESILEKSDLEVEQKLKEEIEAFNAAQVELLTRQLVEQELNKERKKEDDRLTAIQAKAAATAAKHIQDQLQGSK</sequence>
<evidence type="ECO:0000313" key="2">
    <source>
        <dbReference type="EMBL" id="SEC13487.1"/>
    </source>
</evidence>
<reference evidence="3" key="1">
    <citation type="submission" date="2016-10" db="EMBL/GenBank/DDBJ databases">
        <authorList>
            <person name="Varghese N."/>
            <person name="Submissions S."/>
        </authorList>
    </citation>
    <scope>NUCLEOTIDE SEQUENCE [LARGE SCALE GENOMIC DNA]</scope>
    <source>
        <strain evidence="3">DSM 12111</strain>
    </source>
</reference>
<keyword evidence="1" id="KW-0175">Coiled coil</keyword>
<protein>
    <submittedName>
        <fullName evidence="2">Uncharacterized protein</fullName>
    </submittedName>
</protein>
<dbReference type="Proteomes" id="UP000242849">
    <property type="component" value="Unassembled WGS sequence"/>
</dbReference>
<accession>A0A1H4Q1F1</accession>
<dbReference type="EMBL" id="FNSC01000001">
    <property type="protein sequence ID" value="SEC13487.1"/>
    <property type="molecule type" value="Genomic_DNA"/>
</dbReference>
<feature type="coiled-coil region" evidence="1">
    <location>
        <begin position="122"/>
        <end position="151"/>
    </location>
</feature>